<accession>E4X4W1</accession>
<feature type="region of interest" description="Disordered" evidence="1">
    <location>
        <begin position="1"/>
        <end position="43"/>
    </location>
</feature>
<feature type="region of interest" description="Disordered" evidence="1">
    <location>
        <begin position="79"/>
        <end position="102"/>
    </location>
</feature>
<keyword evidence="4" id="KW-1185">Reference proteome</keyword>
<feature type="transmembrane region" description="Helical" evidence="2">
    <location>
        <begin position="172"/>
        <end position="193"/>
    </location>
</feature>
<dbReference type="Proteomes" id="UP000001307">
    <property type="component" value="Unassembled WGS sequence"/>
</dbReference>
<feature type="compositionally biased region" description="Low complexity" evidence="1">
    <location>
        <begin position="93"/>
        <end position="102"/>
    </location>
</feature>
<feature type="compositionally biased region" description="Polar residues" evidence="1">
    <location>
        <begin position="79"/>
        <end position="90"/>
    </location>
</feature>
<keyword evidence="2" id="KW-1133">Transmembrane helix</keyword>
<evidence type="ECO:0000313" key="3">
    <source>
        <dbReference type="EMBL" id="CBY18330.1"/>
    </source>
</evidence>
<gene>
    <name evidence="3" type="ORF">GSOID_T00002184001</name>
</gene>
<dbReference type="OrthoDB" id="10483673at2759"/>
<feature type="transmembrane region" description="Helical" evidence="2">
    <location>
        <begin position="199"/>
        <end position="220"/>
    </location>
</feature>
<sequence length="267" mass="30276">MGELRRTSTLNPEQGELNRLSTQSNAPTRKTSTVTEIAPGRRSIQIRKPSVALHSMDECLPGSNNSNIKNRRESFSVIGNSKEVNSSEESAGSRRLSLSQRSSMSNQRSSIFGRKSISAKSGLEILEAIDITEAINEDENSKKKNNNLIIETKETLMEKQGRRDLIKLQMMFAFFSFITISALIGILIIIYAVPNDSPYQWLVILLAVLTILGSWGNVFCQRWKPPAKTLDMERDERFQNLKNSFLAKEIAEFNRHNKEFFAEEDEE</sequence>
<dbReference type="InParanoid" id="E4X4W1"/>
<evidence type="ECO:0000313" key="4">
    <source>
        <dbReference type="Proteomes" id="UP000001307"/>
    </source>
</evidence>
<evidence type="ECO:0000256" key="2">
    <source>
        <dbReference type="SAM" id="Phobius"/>
    </source>
</evidence>
<keyword evidence="2" id="KW-0472">Membrane</keyword>
<protein>
    <submittedName>
        <fullName evidence="3">Uncharacterized protein</fullName>
    </submittedName>
</protein>
<feature type="compositionally biased region" description="Polar residues" evidence="1">
    <location>
        <begin position="19"/>
        <end position="35"/>
    </location>
</feature>
<proteinExistence type="predicted"/>
<evidence type="ECO:0000256" key="1">
    <source>
        <dbReference type="SAM" id="MobiDB-lite"/>
    </source>
</evidence>
<name>E4X4W1_OIKDI</name>
<organism evidence="3">
    <name type="scientific">Oikopleura dioica</name>
    <name type="common">Tunicate</name>
    <dbReference type="NCBI Taxonomy" id="34765"/>
    <lineage>
        <taxon>Eukaryota</taxon>
        <taxon>Metazoa</taxon>
        <taxon>Chordata</taxon>
        <taxon>Tunicata</taxon>
        <taxon>Appendicularia</taxon>
        <taxon>Copelata</taxon>
        <taxon>Oikopleuridae</taxon>
        <taxon>Oikopleura</taxon>
    </lineage>
</organism>
<reference evidence="3" key="1">
    <citation type="journal article" date="2010" name="Science">
        <title>Plasticity of animal genome architecture unmasked by rapid evolution of a pelagic tunicate.</title>
        <authorList>
            <person name="Denoeud F."/>
            <person name="Henriet S."/>
            <person name="Mungpakdee S."/>
            <person name="Aury J.M."/>
            <person name="Da Silva C."/>
            <person name="Brinkmann H."/>
            <person name="Mikhaleva J."/>
            <person name="Olsen L.C."/>
            <person name="Jubin C."/>
            <person name="Canestro C."/>
            <person name="Bouquet J.M."/>
            <person name="Danks G."/>
            <person name="Poulain J."/>
            <person name="Campsteijn C."/>
            <person name="Adamski M."/>
            <person name="Cross I."/>
            <person name="Yadetie F."/>
            <person name="Muffato M."/>
            <person name="Louis A."/>
            <person name="Butcher S."/>
            <person name="Tsagkogeorga G."/>
            <person name="Konrad A."/>
            <person name="Singh S."/>
            <person name="Jensen M.F."/>
            <person name="Cong E.H."/>
            <person name="Eikeseth-Otteraa H."/>
            <person name="Noel B."/>
            <person name="Anthouard V."/>
            <person name="Porcel B.M."/>
            <person name="Kachouri-Lafond R."/>
            <person name="Nishino A."/>
            <person name="Ugolini M."/>
            <person name="Chourrout P."/>
            <person name="Nishida H."/>
            <person name="Aasland R."/>
            <person name="Huzurbazar S."/>
            <person name="Westhof E."/>
            <person name="Delsuc F."/>
            <person name="Lehrach H."/>
            <person name="Reinhardt R."/>
            <person name="Weissenbach J."/>
            <person name="Roy S.W."/>
            <person name="Artiguenave F."/>
            <person name="Postlethwait J.H."/>
            <person name="Manak J.R."/>
            <person name="Thompson E.M."/>
            <person name="Jaillon O."/>
            <person name="Du Pasquier L."/>
            <person name="Boudinot P."/>
            <person name="Liberles D.A."/>
            <person name="Volff J.N."/>
            <person name="Philippe H."/>
            <person name="Lenhard B."/>
            <person name="Roest Crollius H."/>
            <person name="Wincker P."/>
            <person name="Chourrout D."/>
        </authorList>
    </citation>
    <scope>NUCLEOTIDE SEQUENCE [LARGE SCALE GENOMIC DNA]</scope>
</reference>
<dbReference type="EMBL" id="FN653025">
    <property type="protein sequence ID" value="CBY18330.1"/>
    <property type="molecule type" value="Genomic_DNA"/>
</dbReference>
<keyword evidence="2" id="KW-0812">Transmembrane</keyword>
<dbReference type="AlphaFoldDB" id="E4X4W1"/>